<organism evidence="4 5">
    <name type="scientific">Cellulomonas denverensis</name>
    <dbReference type="NCBI Taxonomy" id="264297"/>
    <lineage>
        <taxon>Bacteria</taxon>
        <taxon>Bacillati</taxon>
        <taxon>Actinomycetota</taxon>
        <taxon>Actinomycetes</taxon>
        <taxon>Micrococcales</taxon>
        <taxon>Cellulomonadaceae</taxon>
        <taxon>Cellulomonas</taxon>
    </lineage>
</organism>
<dbReference type="GO" id="GO:0003677">
    <property type="term" value="F:DNA binding"/>
    <property type="evidence" value="ECO:0007669"/>
    <property type="project" value="UniProtKB-KW"/>
</dbReference>
<protein>
    <recommendedName>
        <fullName evidence="3">Lsr2 DNA-binding domain-containing protein</fullName>
    </recommendedName>
</protein>
<proteinExistence type="predicted"/>
<evidence type="ECO:0000256" key="1">
    <source>
        <dbReference type="ARBA" id="ARBA00023125"/>
    </source>
</evidence>
<keyword evidence="5" id="KW-1185">Reference proteome</keyword>
<evidence type="ECO:0000259" key="3">
    <source>
        <dbReference type="Pfam" id="PF23359"/>
    </source>
</evidence>
<dbReference type="InterPro" id="IPR055370">
    <property type="entry name" value="Lsr2_DNA-bd"/>
</dbReference>
<feature type="domain" description="Lsr2 DNA-binding" evidence="3">
    <location>
        <begin position="109"/>
        <end position="139"/>
    </location>
</feature>
<dbReference type="Gene3D" id="4.10.320.10">
    <property type="entry name" value="E3-binding domain"/>
    <property type="match status" value="1"/>
</dbReference>
<evidence type="ECO:0000256" key="2">
    <source>
        <dbReference type="SAM" id="MobiDB-lite"/>
    </source>
</evidence>
<sequence length="164" mass="16913">MNAELRPSTRPLPFACAPEGQHGTAPGCFPDTDPGGPGLPEQDLPAVPFQVVSDASSGGRTSTVLLRVRCPGTGGHATVPLSPDTMQELLALAQGMPPTAPGPDGTPEATPAEVRSWARRQGLTVADRGQLPRRVVAAYLADQQTARAGQISPMLCAVGRRSGS</sequence>
<dbReference type="EMBL" id="JAAXOX010000001">
    <property type="protein sequence ID" value="NKY21274.1"/>
    <property type="molecule type" value="Genomic_DNA"/>
</dbReference>
<comment type="caution">
    <text evidence="4">The sequence shown here is derived from an EMBL/GenBank/DDBJ whole genome shotgun (WGS) entry which is preliminary data.</text>
</comment>
<gene>
    <name evidence="4" type="ORF">HGA03_01175</name>
</gene>
<dbReference type="Pfam" id="PF23359">
    <property type="entry name" value="Lsr2_DNA-bd"/>
    <property type="match status" value="1"/>
</dbReference>
<name>A0A7X6KSQ8_9CELL</name>
<dbReference type="InterPro" id="IPR036625">
    <property type="entry name" value="E3-bd_dom_sf"/>
</dbReference>
<dbReference type="RefSeq" id="WP_168628388.1">
    <property type="nucleotide sequence ID" value="NZ_BONL01000003.1"/>
</dbReference>
<evidence type="ECO:0000313" key="5">
    <source>
        <dbReference type="Proteomes" id="UP000581206"/>
    </source>
</evidence>
<accession>A0A7X6KSQ8</accession>
<dbReference type="GO" id="GO:0016746">
    <property type="term" value="F:acyltransferase activity"/>
    <property type="evidence" value="ECO:0007669"/>
    <property type="project" value="InterPro"/>
</dbReference>
<reference evidence="4 5" key="1">
    <citation type="submission" date="2020-04" db="EMBL/GenBank/DDBJ databases">
        <title>MicrobeNet Type strains.</title>
        <authorList>
            <person name="Nicholson A.C."/>
        </authorList>
    </citation>
    <scope>NUCLEOTIDE SEQUENCE [LARGE SCALE GENOMIC DNA]</scope>
    <source>
        <strain evidence="4 5">ATCC BAA-788</strain>
    </source>
</reference>
<dbReference type="Proteomes" id="UP000581206">
    <property type="component" value="Unassembled WGS sequence"/>
</dbReference>
<keyword evidence="1" id="KW-0238">DNA-binding</keyword>
<dbReference type="AlphaFoldDB" id="A0A7X6KSQ8"/>
<feature type="region of interest" description="Disordered" evidence="2">
    <location>
        <begin position="1"/>
        <end position="45"/>
    </location>
</feature>
<evidence type="ECO:0000313" key="4">
    <source>
        <dbReference type="EMBL" id="NKY21274.1"/>
    </source>
</evidence>